<feature type="domain" description="Gcp-like" evidence="1">
    <location>
        <begin position="27"/>
        <end position="230"/>
    </location>
</feature>
<dbReference type="Gene3D" id="3.30.420.40">
    <property type="match status" value="2"/>
</dbReference>
<dbReference type="InterPro" id="IPR000905">
    <property type="entry name" value="Gcp-like_dom"/>
</dbReference>
<dbReference type="EMBL" id="JACXAH010000009">
    <property type="protein sequence ID" value="MBD1372289.1"/>
    <property type="molecule type" value="Genomic_DNA"/>
</dbReference>
<protein>
    <submittedName>
        <fullName evidence="2">tRNA (Adenosine(37)-N6)-threonylcarbamoyltransferase complex dimerization subunit type 1 TsaB</fullName>
    </submittedName>
</protein>
<comment type="caution">
    <text evidence="2">The sequence shown here is derived from an EMBL/GenBank/DDBJ whole genome shotgun (WGS) entry which is preliminary data.</text>
</comment>
<dbReference type="InterPro" id="IPR043129">
    <property type="entry name" value="ATPase_NBD"/>
</dbReference>
<dbReference type="PANTHER" id="PTHR11735">
    <property type="entry name" value="TRNA N6-ADENOSINE THREONYLCARBAMOYLTRANSFERASE"/>
    <property type="match status" value="1"/>
</dbReference>
<name>A0A926N606_9BACL</name>
<dbReference type="PANTHER" id="PTHR11735:SF11">
    <property type="entry name" value="TRNA THREONYLCARBAMOYLADENOSINE BIOSYNTHESIS PROTEIN TSAB"/>
    <property type="match status" value="1"/>
</dbReference>
<organism evidence="2 3">
    <name type="scientific">Polycladospora coralii</name>
    <dbReference type="NCBI Taxonomy" id="2771432"/>
    <lineage>
        <taxon>Bacteria</taxon>
        <taxon>Bacillati</taxon>
        <taxon>Bacillota</taxon>
        <taxon>Bacilli</taxon>
        <taxon>Bacillales</taxon>
        <taxon>Thermoactinomycetaceae</taxon>
        <taxon>Polycladospora</taxon>
    </lineage>
</organism>
<sequence>MKLLAMDTSTLVMSVAVLDVKEQKVLGEVTTNLHKNHSIRLMPTIDQLLQDLDLTIQDIALLAVTSGPGSYTGLRIGITTAKTMAWARNIPLYSVSSLSVLARNAVHFKGVIVPIFDARRERAYTGAYRFHNRELKAVLPEQVVGVDAWLSQLKELDEPILFLGDDVVRFRSKIEQTLGDQAIGGSPYENIPRASVLGESAYRRWLNHQPAERINFAPNYLQVTEAEANWLKKQKNGENRDESAIER</sequence>
<dbReference type="NCBIfam" id="TIGR03725">
    <property type="entry name" value="T6A_YeaZ"/>
    <property type="match status" value="1"/>
</dbReference>
<dbReference type="CDD" id="cd24032">
    <property type="entry name" value="ASKHA_NBD_TsaB"/>
    <property type="match status" value="1"/>
</dbReference>
<dbReference type="GO" id="GO:0002949">
    <property type="term" value="P:tRNA threonylcarbamoyladenosine modification"/>
    <property type="evidence" value="ECO:0007669"/>
    <property type="project" value="InterPro"/>
</dbReference>
<proteinExistence type="predicted"/>
<dbReference type="SUPFAM" id="SSF53067">
    <property type="entry name" value="Actin-like ATPase domain"/>
    <property type="match status" value="2"/>
</dbReference>
<evidence type="ECO:0000259" key="1">
    <source>
        <dbReference type="Pfam" id="PF00814"/>
    </source>
</evidence>
<reference evidence="2" key="1">
    <citation type="submission" date="2020-09" db="EMBL/GenBank/DDBJ databases">
        <title>A novel bacterium of genus Hazenella, isolated from South China Sea.</title>
        <authorList>
            <person name="Huang H."/>
            <person name="Mo K."/>
            <person name="Hu Y."/>
        </authorList>
    </citation>
    <scope>NUCLEOTIDE SEQUENCE</scope>
    <source>
        <strain evidence="2">IB182357</strain>
    </source>
</reference>
<keyword evidence="3" id="KW-1185">Reference proteome</keyword>
<dbReference type="RefSeq" id="WP_191141934.1">
    <property type="nucleotide sequence ID" value="NZ_JACXAH010000009.1"/>
</dbReference>
<dbReference type="Proteomes" id="UP000661691">
    <property type="component" value="Unassembled WGS sequence"/>
</dbReference>
<dbReference type="AlphaFoldDB" id="A0A926N606"/>
<evidence type="ECO:0000313" key="2">
    <source>
        <dbReference type="EMBL" id="MBD1372289.1"/>
    </source>
</evidence>
<dbReference type="GO" id="GO:0005829">
    <property type="term" value="C:cytosol"/>
    <property type="evidence" value="ECO:0007669"/>
    <property type="project" value="TreeGrafter"/>
</dbReference>
<dbReference type="InterPro" id="IPR022496">
    <property type="entry name" value="T6A_TsaB"/>
</dbReference>
<dbReference type="Pfam" id="PF00814">
    <property type="entry name" value="TsaD"/>
    <property type="match status" value="1"/>
</dbReference>
<accession>A0A926N606</accession>
<evidence type="ECO:0000313" key="3">
    <source>
        <dbReference type="Proteomes" id="UP000661691"/>
    </source>
</evidence>
<gene>
    <name evidence="2" type="primary">tsaB</name>
    <name evidence="2" type="ORF">IC620_07930</name>
</gene>